<proteinExistence type="predicted"/>
<name>A0ABM1EY31_PRICU</name>
<organism evidence="1 2">
    <name type="scientific">Priapulus caudatus</name>
    <name type="common">Priapulid worm</name>
    <dbReference type="NCBI Taxonomy" id="37621"/>
    <lineage>
        <taxon>Eukaryota</taxon>
        <taxon>Metazoa</taxon>
        <taxon>Ecdysozoa</taxon>
        <taxon>Scalidophora</taxon>
        <taxon>Priapulida</taxon>
        <taxon>Priapulimorpha</taxon>
        <taxon>Priapulimorphida</taxon>
        <taxon>Priapulidae</taxon>
        <taxon>Priapulus</taxon>
    </lineage>
</organism>
<reference evidence="2" key="1">
    <citation type="submission" date="2025-08" db="UniProtKB">
        <authorList>
            <consortium name="RefSeq"/>
        </authorList>
    </citation>
    <scope>IDENTIFICATION</scope>
</reference>
<sequence>MANHIKNIRRRSSMFKPVIQAETDYSYVFLFDRRKGNEPEKHISLEGLSSFNLFKEKVEKVFGLKANEQFVIATTERAEVNDDESYGQHVGRRRDAVLLRSAPGQAAGWLLD</sequence>
<evidence type="ECO:0000313" key="2">
    <source>
        <dbReference type="RefSeq" id="XP_014677102.1"/>
    </source>
</evidence>
<dbReference type="Proteomes" id="UP000695022">
    <property type="component" value="Unplaced"/>
</dbReference>
<evidence type="ECO:0000313" key="1">
    <source>
        <dbReference type="Proteomes" id="UP000695022"/>
    </source>
</evidence>
<gene>
    <name evidence="2" type="primary">LOC106816971</name>
</gene>
<dbReference type="RefSeq" id="XP_014677102.1">
    <property type="nucleotide sequence ID" value="XM_014821616.1"/>
</dbReference>
<protein>
    <submittedName>
        <fullName evidence="2">Uncharacterized protein LOC106816971</fullName>
    </submittedName>
</protein>
<dbReference type="GeneID" id="106816971"/>
<accession>A0ABM1EY31</accession>
<keyword evidence="1" id="KW-1185">Reference proteome</keyword>